<dbReference type="AlphaFoldDB" id="A0A2P5HN58"/>
<evidence type="ECO:0000313" key="3">
    <source>
        <dbReference type="Proteomes" id="UP000094444"/>
    </source>
</evidence>
<dbReference type="InParanoid" id="A0A2P5HN58"/>
<accession>A0A2P5HN58</accession>
<dbReference type="Proteomes" id="UP000094444">
    <property type="component" value="Unassembled WGS sequence"/>
</dbReference>
<organism evidence="2 3">
    <name type="scientific">Diaporthe helianthi</name>
    <dbReference type="NCBI Taxonomy" id="158607"/>
    <lineage>
        <taxon>Eukaryota</taxon>
        <taxon>Fungi</taxon>
        <taxon>Dikarya</taxon>
        <taxon>Ascomycota</taxon>
        <taxon>Pezizomycotina</taxon>
        <taxon>Sordariomycetes</taxon>
        <taxon>Sordariomycetidae</taxon>
        <taxon>Diaporthales</taxon>
        <taxon>Diaporthaceae</taxon>
        <taxon>Diaporthe</taxon>
    </lineage>
</organism>
<evidence type="ECO:0000256" key="1">
    <source>
        <dbReference type="SAM" id="MobiDB-lite"/>
    </source>
</evidence>
<gene>
    <name evidence="2" type="ORF">DHEL01_v209923</name>
</gene>
<proteinExistence type="predicted"/>
<feature type="compositionally biased region" description="Polar residues" evidence="1">
    <location>
        <begin position="34"/>
        <end position="56"/>
    </location>
</feature>
<dbReference type="OrthoDB" id="4232400at2759"/>
<comment type="caution">
    <text evidence="2">The sequence shown here is derived from an EMBL/GenBank/DDBJ whole genome shotgun (WGS) entry which is preliminary data.</text>
</comment>
<feature type="compositionally biased region" description="Low complexity" evidence="1">
    <location>
        <begin position="16"/>
        <end position="26"/>
    </location>
</feature>
<evidence type="ECO:0000313" key="2">
    <source>
        <dbReference type="EMBL" id="POS71689.1"/>
    </source>
</evidence>
<keyword evidence="3" id="KW-1185">Reference proteome</keyword>
<sequence length="121" mass="13290">MADYTRSACYSRQTNGQGASGSASQSRADAPGSRSAQANNAPADTAQAQTSTYQQPSKYQFVKEHWGSRSNFHYSHGLRMVPNEDFEEADLILAGYMELDRQKHGASPEKFVVIGRDGKPM</sequence>
<reference evidence="2" key="1">
    <citation type="submission" date="2017-09" db="EMBL/GenBank/DDBJ databases">
        <title>Polyketide synthases of a Diaporthe helianthi virulent isolate.</title>
        <authorList>
            <person name="Baroncelli R."/>
        </authorList>
    </citation>
    <scope>NUCLEOTIDE SEQUENCE [LARGE SCALE GENOMIC DNA]</scope>
    <source>
        <strain evidence="2">7/96</strain>
    </source>
</reference>
<name>A0A2P5HN58_DIAHE</name>
<dbReference type="EMBL" id="MAVT02001197">
    <property type="protein sequence ID" value="POS71689.1"/>
    <property type="molecule type" value="Genomic_DNA"/>
</dbReference>
<feature type="region of interest" description="Disordered" evidence="1">
    <location>
        <begin position="1"/>
        <end position="56"/>
    </location>
</feature>
<protein>
    <submittedName>
        <fullName evidence="2">Uncharacterized protein</fullName>
    </submittedName>
</protein>